<keyword evidence="1" id="KW-0472">Membrane</keyword>
<evidence type="ECO:0000313" key="3">
    <source>
        <dbReference type="Proteomes" id="UP000006258"/>
    </source>
</evidence>
<protein>
    <submittedName>
        <fullName evidence="2">Uncharacterized protein</fullName>
    </submittedName>
</protein>
<dbReference type="AlphaFoldDB" id="D7VN71"/>
<reference evidence="2" key="1">
    <citation type="submission" date="2010-07" db="EMBL/GenBank/DDBJ databases">
        <authorList>
            <person name="Muzny D."/>
            <person name="Qin X."/>
            <person name="Buhay C."/>
            <person name="Dugan-Rocha S."/>
            <person name="Ding Y."/>
            <person name="Chen G."/>
            <person name="Hawes A."/>
            <person name="Holder M."/>
            <person name="Jhangiani S."/>
            <person name="Johnson A."/>
            <person name="Khan Z."/>
            <person name="Li Z."/>
            <person name="Liu W."/>
            <person name="Liu X."/>
            <person name="Perez L."/>
            <person name="Shen H."/>
            <person name="Wang Q."/>
            <person name="Watt J."/>
            <person name="Xi L."/>
            <person name="Xin Y."/>
            <person name="Zhou J."/>
            <person name="Deng J."/>
            <person name="Jiang H."/>
            <person name="Liu Y."/>
            <person name="Qu J."/>
            <person name="Song X.-Z."/>
            <person name="Zhang L."/>
            <person name="Villasana D."/>
            <person name="Johnson A."/>
            <person name="Liu J."/>
            <person name="Liyanage D."/>
            <person name="Lorensuhewa L."/>
            <person name="Robinson T."/>
            <person name="Song A."/>
            <person name="Song B.-B."/>
            <person name="Dinh H."/>
            <person name="Thornton R."/>
            <person name="Coyle M."/>
            <person name="Francisco L."/>
            <person name="Jackson L."/>
            <person name="Javaid M."/>
            <person name="Korchina V."/>
            <person name="Kovar C."/>
            <person name="Mata R."/>
            <person name="Mathew T."/>
            <person name="Ngo R."/>
            <person name="Nguyen L."/>
            <person name="Nguyen N."/>
            <person name="Okwuonu G."/>
            <person name="Ongeri F."/>
            <person name="Pham C."/>
            <person name="Simmons D."/>
            <person name="Wilczek-Boney K."/>
            <person name="Hale W."/>
            <person name="Jakkamsetti A."/>
            <person name="Pham P."/>
            <person name="Ruth R."/>
            <person name="San Lucas F."/>
            <person name="Warren J."/>
            <person name="Zhang J."/>
            <person name="Zhao Z."/>
            <person name="Zhou C."/>
            <person name="Zhu D."/>
            <person name="Lee S."/>
            <person name="Bess C."/>
            <person name="Blankenburg K."/>
            <person name="Forbes L."/>
            <person name="Fu Q."/>
            <person name="Gubbala S."/>
            <person name="Hirani K."/>
            <person name="Jayaseelan J.C."/>
            <person name="Lara F."/>
            <person name="Munidasa M."/>
            <person name="Palculict T."/>
            <person name="Patil S."/>
            <person name="Pu L.-L."/>
            <person name="Saada N."/>
            <person name="Tang L."/>
            <person name="Weissenberger G."/>
            <person name="Zhu Y."/>
            <person name="Hemphill L."/>
            <person name="Shang Y."/>
            <person name="Youmans B."/>
            <person name="Ayvaz T."/>
            <person name="Ross M."/>
            <person name="Santibanez J."/>
            <person name="Aqrawi P."/>
            <person name="Gross S."/>
            <person name="Joshi V."/>
            <person name="Fowler G."/>
            <person name="Nazareth L."/>
            <person name="Reid J."/>
            <person name="Worley K."/>
            <person name="Petrosino J."/>
            <person name="Highlander S."/>
            <person name="Gibbs R."/>
        </authorList>
    </citation>
    <scope>NUCLEOTIDE SEQUENCE [LARGE SCALE GENOMIC DNA]</scope>
    <source>
        <strain evidence="2">ATCC 33861</strain>
    </source>
</reference>
<proteinExistence type="predicted"/>
<accession>D7VN71</accession>
<keyword evidence="1" id="KW-1133">Transmembrane helix</keyword>
<keyword evidence="1" id="KW-0812">Transmembrane</keyword>
<sequence length="102" mass="12018">MKENEDYIGNRVNDLGKIYKWIKDNPMAFLCSVMTVIAFLFIWLFVDAKNENIRITQQMSKQITDEVRRQVPISVREQLQPIKDSVDNTKSNIDKLIERVTK</sequence>
<keyword evidence="3" id="KW-1185">Reference proteome</keyword>
<dbReference type="EMBL" id="ACHA02000011">
    <property type="protein sequence ID" value="EFK57368.1"/>
    <property type="molecule type" value="Genomic_DNA"/>
</dbReference>
<gene>
    <name evidence="2" type="ORF">HMPREF0766_12441</name>
</gene>
<comment type="caution">
    <text evidence="2">The sequence shown here is derived from an EMBL/GenBank/DDBJ whole genome shotgun (WGS) entry which is preliminary data.</text>
</comment>
<feature type="transmembrane region" description="Helical" evidence="1">
    <location>
        <begin position="27"/>
        <end position="46"/>
    </location>
</feature>
<dbReference type="RefSeq" id="WP_002992985.1">
    <property type="nucleotide sequence ID" value="NZ_GL379770.1"/>
</dbReference>
<dbReference type="Proteomes" id="UP000006258">
    <property type="component" value="Unassembled WGS sequence"/>
</dbReference>
<organism evidence="2 3">
    <name type="scientific">Sphingobacterium spiritivorum ATCC 33861</name>
    <dbReference type="NCBI Taxonomy" id="525373"/>
    <lineage>
        <taxon>Bacteria</taxon>
        <taxon>Pseudomonadati</taxon>
        <taxon>Bacteroidota</taxon>
        <taxon>Sphingobacteriia</taxon>
        <taxon>Sphingobacteriales</taxon>
        <taxon>Sphingobacteriaceae</taxon>
        <taxon>Sphingobacterium</taxon>
    </lineage>
</organism>
<dbReference type="GeneID" id="95427958"/>
<name>D7VN71_SPHSI</name>
<dbReference type="HOGENOM" id="CLU_2275664_0_0_10"/>
<evidence type="ECO:0000256" key="1">
    <source>
        <dbReference type="SAM" id="Phobius"/>
    </source>
</evidence>
<dbReference type="STRING" id="525373.HMPREF0766_12441"/>
<evidence type="ECO:0000313" key="2">
    <source>
        <dbReference type="EMBL" id="EFK57368.1"/>
    </source>
</evidence>